<accession>A0A427B8W3</accession>
<organism evidence="1 2">
    <name type="scientific">Ensete ventricosum</name>
    <name type="common">Abyssinian banana</name>
    <name type="synonym">Musa ensete</name>
    <dbReference type="NCBI Taxonomy" id="4639"/>
    <lineage>
        <taxon>Eukaryota</taxon>
        <taxon>Viridiplantae</taxon>
        <taxon>Streptophyta</taxon>
        <taxon>Embryophyta</taxon>
        <taxon>Tracheophyta</taxon>
        <taxon>Spermatophyta</taxon>
        <taxon>Magnoliopsida</taxon>
        <taxon>Liliopsida</taxon>
        <taxon>Zingiberales</taxon>
        <taxon>Musaceae</taxon>
        <taxon>Ensete</taxon>
    </lineage>
</organism>
<name>A0A427B8W3_ENSVE</name>
<evidence type="ECO:0000313" key="1">
    <source>
        <dbReference type="EMBL" id="RRT84939.1"/>
    </source>
</evidence>
<gene>
    <name evidence="1" type="ORF">B296_00012677</name>
</gene>
<evidence type="ECO:0000313" key="2">
    <source>
        <dbReference type="Proteomes" id="UP000287651"/>
    </source>
</evidence>
<protein>
    <submittedName>
        <fullName evidence="1">Uncharacterized protein</fullName>
    </submittedName>
</protein>
<reference evidence="1 2" key="1">
    <citation type="journal article" date="2014" name="Agronomy (Basel)">
        <title>A Draft Genome Sequence for Ensete ventricosum, the Drought-Tolerant Tree Against Hunger.</title>
        <authorList>
            <person name="Harrison J."/>
            <person name="Moore K.A."/>
            <person name="Paszkiewicz K."/>
            <person name="Jones T."/>
            <person name="Grant M."/>
            <person name="Ambacheew D."/>
            <person name="Muzemil S."/>
            <person name="Studholme D.J."/>
        </authorList>
    </citation>
    <scope>NUCLEOTIDE SEQUENCE [LARGE SCALE GENOMIC DNA]</scope>
</reference>
<sequence length="167" mass="17725">MGVATVGFAAVPPLRVVSLSNGSVSARLPPLNSSPALLSFDFVAQSSFPRQRVSDGVAEEQTQPARVARPLPHKWRMVIAYDGTKFAGPVALLLQIGREALPPDVVPKIMAARDRKELAKVALSSPPQGLSLMSVNYNSGSLEPPEGCPAASFGRTHSVSKCKLAFY</sequence>
<dbReference type="AlphaFoldDB" id="A0A427B8W3"/>
<comment type="caution">
    <text evidence="1">The sequence shown here is derived from an EMBL/GenBank/DDBJ whole genome shotgun (WGS) entry which is preliminary data.</text>
</comment>
<dbReference type="EMBL" id="AMZH03000205">
    <property type="protein sequence ID" value="RRT84939.1"/>
    <property type="molecule type" value="Genomic_DNA"/>
</dbReference>
<dbReference type="Proteomes" id="UP000287651">
    <property type="component" value="Unassembled WGS sequence"/>
</dbReference>
<proteinExistence type="predicted"/>